<evidence type="ECO:0000313" key="1">
    <source>
        <dbReference type="EMBL" id="MFC6315176.1"/>
    </source>
</evidence>
<dbReference type="RefSeq" id="WP_125598214.1">
    <property type="nucleotide sequence ID" value="NZ_JBHSSM010000016.1"/>
</dbReference>
<protein>
    <submittedName>
        <fullName evidence="1">Phage tail tube protein</fullName>
    </submittedName>
</protein>
<evidence type="ECO:0000313" key="2">
    <source>
        <dbReference type="Proteomes" id="UP001596310"/>
    </source>
</evidence>
<dbReference type="EMBL" id="JBHSSM010000016">
    <property type="protein sequence ID" value="MFC6315176.1"/>
    <property type="molecule type" value="Genomic_DNA"/>
</dbReference>
<accession>A0ABW1UNA7</accession>
<comment type="caution">
    <text evidence="1">The sequence shown here is derived from an EMBL/GenBank/DDBJ whole genome shotgun (WGS) entry which is preliminary data.</text>
</comment>
<sequence length="154" mass="16286">MNLDLQRFAADADASQGLLATGTTLGYKVHGDSSTEYTLLEDVKTIPEIGQSPEKVDVTVLTDKKKKAINGLQDSSSLAFACVYKGANFKAANGISDNGKVYDWIVTYPDGMTCTFTGQASIKIGQAGINEPITFTVTVVVSDGPDFVDVPAKA</sequence>
<organism evidence="1 2">
    <name type="scientific">Lapidilactobacillus achengensis</name>
    <dbReference type="NCBI Taxonomy" id="2486000"/>
    <lineage>
        <taxon>Bacteria</taxon>
        <taxon>Bacillati</taxon>
        <taxon>Bacillota</taxon>
        <taxon>Bacilli</taxon>
        <taxon>Lactobacillales</taxon>
        <taxon>Lactobacillaceae</taxon>
        <taxon>Lapidilactobacillus</taxon>
    </lineage>
</organism>
<dbReference type="InterPro" id="IPR014918">
    <property type="entry name" value="Phage_tail_3"/>
</dbReference>
<name>A0ABW1UNA7_9LACO</name>
<dbReference type="Proteomes" id="UP001596310">
    <property type="component" value="Unassembled WGS sequence"/>
</dbReference>
<reference evidence="2" key="1">
    <citation type="journal article" date="2019" name="Int. J. Syst. Evol. Microbiol.">
        <title>The Global Catalogue of Microorganisms (GCM) 10K type strain sequencing project: providing services to taxonomists for standard genome sequencing and annotation.</title>
        <authorList>
            <consortium name="The Broad Institute Genomics Platform"/>
            <consortium name="The Broad Institute Genome Sequencing Center for Infectious Disease"/>
            <person name="Wu L."/>
            <person name="Ma J."/>
        </authorList>
    </citation>
    <scope>NUCLEOTIDE SEQUENCE [LARGE SCALE GENOMIC DNA]</scope>
    <source>
        <strain evidence="2">CCM 8897</strain>
    </source>
</reference>
<dbReference type="Pfam" id="PF08813">
    <property type="entry name" value="Phage_tail_3"/>
    <property type="match status" value="1"/>
</dbReference>
<gene>
    <name evidence="1" type="ORF">ACFQHW_06260</name>
</gene>
<proteinExistence type="predicted"/>
<dbReference type="Gene3D" id="4.10.410.40">
    <property type="match status" value="1"/>
</dbReference>
<keyword evidence="2" id="KW-1185">Reference proteome</keyword>